<dbReference type="Proteomes" id="UP000054926">
    <property type="component" value="Unassembled WGS sequence"/>
</dbReference>
<dbReference type="RefSeq" id="WP_058509715.1">
    <property type="nucleotide sequence ID" value="NZ_LNYY01000016.1"/>
</dbReference>
<dbReference type="SUPFAM" id="SSF54001">
    <property type="entry name" value="Cysteine proteinases"/>
    <property type="match status" value="1"/>
</dbReference>
<proteinExistence type="predicted"/>
<evidence type="ECO:0000313" key="4">
    <source>
        <dbReference type="Proteomes" id="UP000054926"/>
    </source>
</evidence>
<keyword evidence="4" id="KW-1185">Reference proteome</keyword>
<accession>A0A0W0ZMI5</accession>
<organism evidence="3 4">
    <name type="scientific">Legionella steelei</name>
    <dbReference type="NCBI Taxonomy" id="947033"/>
    <lineage>
        <taxon>Bacteria</taxon>
        <taxon>Pseudomonadati</taxon>
        <taxon>Pseudomonadota</taxon>
        <taxon>Gammaproteobacteria</taxon>
        <taxon>Legionellales</taxon>
        <taxon>Legionellaceae</taxon>
        <taxon>Legionella</taxon>
    </lineage>
</organism>
<feature type="coiled-coil region" evidence="1">
    <location>
        <begin position="1367"/>
        <end position="1421"/>
    </location>
</feature>
<dbReference type="SUPFAM" id="SSF56784">
    <property type="entry name" value="HAD-like"/>
    <property type="match status" value="1"/>
</dbReference>
<dbReference type="InterPro" id="IPR040938">
    <property type="entry name" value="LupA"/>
</dbReference>
<dbReference type="EMBL" id="LNYY01000016">
    <property type="protein sequence ID" value="KTD70105.1"/>
    <property type="molecule type" value="Genomic_DNA"/>
</dbReference>
<reference evidence="3 4" key="1">
    <citation type="submission" date="2015-11" db="EMBL/GenBank/DDBJ databases">
        <title>Genomic analysis of 38 Legionella species identifies large and diverse effector repertoires.</title>
        <authorList>
            <person name="Burstein D."/>
            <person name="Amaro F."/>
            <person name="Zusman T."/>
            <person name="Lifshitz Z."/>
            <person name="Cohen O."/>
            <person name="Gilbert J.A."/>
            <person name="Pupko T."/>
            <person name="Shuman H.A."/>
            <person name="Segal G."/>
        </authorList>
    </citation>
    <scope>NUCLEOTIDE SEQUENCE [LARGE SCALE GENOMIC DNA]</scope>
    <source>
        <strain evidence="3 4">IMVS3376</strain>
    </source>
</reference>
<name>A0A0W0ZMI5_9GAMM</name>
<dbReference type="PATRIC" id="fig|947033.5.peg.755"/>
<gene>
    <name evidence="3" type="ORF">Lste_0709</name>
</gene>
<evidence type="ECO:0000259" key="2">
    <source>
        <dbReference type="Pfam" id="PF18242"/>
    </source>
</evidence>
<feature type="coiled-coil region" evidence="1">
    <location>
        <begin position="5"/>
        <end position="42"/>
    </location>
</feature>
<feature type="domain" description="Legionella ubiquitin-specific protease A" evidence="2">
    <location>
        <begin position="115"/>
        <end position="286"/>
    </location>
</feature>
<dbReference type="Pfam" id="PF18242">
    <property type="entry name" value="LupA"/>
    <property type="match status" value="1"/>
</dbReference>
<sequence>MALSLEYKQKSLKQLTERCEKLRKLNKKKQQLLTAINDFSAANDMPLGHQSDAVINFISEQLETHFDESTLQQIAVSIYSRITDIFDRERVENQRKHRNQGSYDRIFVHRRSLHDQLQDHDMTLLMPQSYGNIEVLGIVNRFDSGSIDAVQEGLVTALGDKKIKHIFIPIGPGHWRGFYLTKPNDGENYQLELFDPFGPSGADALRDMSLALLKKCGIKENQITITTSGPIHPQRDGYACGDFTCAYSHRKMKALGAPGAVYNQDLITVLDSQGNKGDVLRHESRRISTLLEASPLAPLAARAEVERGDLPFAEADKREFLLQLGKQLANPVKIDKVVLDKEIAKIKSAFGTHQFASLRELDTYGVFKADGSLNKAIAAQYEIQFEESKIKTRLESYGLSHLSFREMIIFESVISSVIQDLTYENNNKAMMLEAELQTLENGGPSVRSRKEALKTELAYLQSHPPARGLAKACFAEFGTASKEFKLTNPLGMELATPAKQLLGMGYFKFKDINISISPGPSAARSLTPSEHPELYEAQRDIARYLNNLLANNVTHVFAMGSVRPYASMQEGSDNDFINYFIPDASGRVKLPNIPELKDIHITSHPIAKVGRFITYEISINGNKPIQVHHFPIQDQQPLKLTPEELAYVQKIGMTAALGQNIHTHCRDGKGCSKQIAYLLASLNPQYKQANHAELIAQMSTESAEVASLDAENLELYVIYSTLLKQEIDKCLQQIGTSKKLVKEEHPALFDLLKKHQDLSSTPSGQLDAWVRAVCQNPIIARSSTRTSFTSIKNATEFLLHIFNEQRDLNELELFFDLQSQRGGYQGICRELALIATAAAAEQTREEREQLTKYGSLFVARLQDAYLRNCPKEDRLLVCIDVKNNVARKLTDILTAITQHDPQRFTKSSFENLRKEYERCKQRIELLEKVEIDDYEALDAELIQRSKVIEQLLLLGYEQFEVEPAPIITKMHLIYQQLGQLSVTNELSPQQWNMLKKQFIALQTIFNFTKTDDIAVPGVLLTLDKLFQGNREHTTHPFKLAISQASAKKQHLNDFVASLGFAVLDAVINELPREYYGEDAKGFYAKEINQLLEAITHLAATYERPIPEKIDLSRIPEFPTAEEYEKARREVMQLVAKHVPLLITMTNALRAQLENLEKDFLRLEKHAQLGTPEFKELKKRFAALKSEYLNSDEQNVLMTQWMEQIETRINKVVDPDAKDRLLLESAAQKYSKSLENLLRIKAIKAGASQTTLDEIDYFESRIEKNIPRKVAPPKPPKLIIFDIDDVLTDLSINEQKRVRELIHVLQYANAHHIEVVLTTNHSPSLLAEEQALITKLKTIIAQETKIDISNMLTFLNAVPLRQEKETVVKYFQNKVAALQQEIERLKSQIPVDLTQKADQEKKERLEATIRKLQSEVVSLKEKSVALRLTSNKLLNLDVIRHSHGFKDLDSYYHAVEGGILKDFKNPELTKNIKIPDFIERAAIWAELFKLAKIIMQSKSLTNPKPSLQTILKDLIFDAHKPEVLQKKYTVLQELAEAIQRINVGREYFRRYVSQIDAFYQERLAVQKSEYELSAVLKEEDIVFFEADQDLVDQARQHSNYRPIKLNEHEQDSSRYMVDLNYEIGAYNGVIAYLNDDKTHSPKAYGPKAINKTLKAYLNTIPDFAKQEFRHTPIVLHVSMSTILAKLHELSSEEADQKSYMEQFFEAAIERFAQLPKALQDDFVTGYYRGTDQALKAMHQKLKELITSPPPLLQFQEELTKLQGQADKIIARDAKFSRGVSPTFLSSEAKLLNLMIQNIADGHIDQLKIEGAQVQFQVDHDKTRSQVYIESITEKPHVYLQAIHPTLQAIDLFNKGFIAEQYELFVMQQLEEVIKSRINENAWDSVAPSLESILAFVEERLVKMDPNKKDKLNVIRTYDALPVVKAICSDLAQIAPYQNRALNLKEKPDGDYLPKISALLEQVTRYTNTIEASEEYKAKLFLDKAKQYLLANDWQVGFQWNAHTVKVRGKERAIPETVAEQLAVIEKAQKNGKYLEAKSAFLQLGQDKEDAWTSSTKARKYYSLFKSEKSKSDAVLEKEFTKKNTI</sequence>
<keyword evidence="1" id="KW-0175">Coiled coil</keyword>
<evidence type="ECO:0000313" key="3">
    <source>
        <dbReference type="EMBL" id="KTD70105.1"/>
    </source>
</evidence>
<dbReference type="InterPro" id="IPR038765">
    <property type="entry name" value="Papain-like_cys_pep_sf"/>
</dbReference>
<protein>
    <submittedName>
        <fullName evidence="3">Substrate of the Dot/Icm secretion system</fullName>
    </submittedName>
</protein>
<evidence type="ECO:0000256" key="1">
    <source>
        <dbReference type="SAM" id="Coils"/>
    </source>
</evidence>
<comment type="caution">
    <text evidence="3">The sequence shown here is derived from an EMBL/GenBank/DDBJ whole genome shotgun (WGS) entry which is preliminary data.</text>
</comment>
<dbReference type="InterPro" id="IPR036412">
    <property type="entry name" value="HAD-like_sf"/>
</dbReference>